<proteinExistence type="predicted"/>
<keyword evidence="2" id="KW-1185">Reference proteome</keyword>
<organism evidence="1 2">
    <name type="scientific">Azospirillum rugosum</name>
    <dbReference type="NCBI Taxonomy" id="416170"/>
    <lineage>
        <taxon>Bacteria</taxon>
        <taxon>Pseudomonadati</taxon>
        <taxon>Pseudomonadota</taxon>
        <taxon>Alphaproteobacteria</taxon>
        <taxon>Rhodospirillales</taxon>
        <taxon>Azospirillaceae</taxon>
        <taxon>Azospirillum</taxon>
    </lineage>
</organism>
<dbReference type="EMBL" id="JAGINP010000009">
    <property type="protein sequence ID" value="MBP2293016.1"/>
    <property type="molecule type" value="Genomic_DNA"/>
</dbReference>
<reference evidence="1 2" key="1">
    <citation type="submission" date="2021-03" db="EMBL/GenBank/DDBJ databases">
        <title>Genomic Encyclopedia of Type Strains, Phase III (KMG-III): the genomes of soil and plant-associated and newly described type strains.</title>
        <authorList>
            <person name="Whitman W."/>
        </authorList>
    </citation>
    <scope>NUCLEOTIDE SEQUENCE [LARGE SCALE GENOMIC DNA]</scope>
    <source>
        <strain evidence="1 2">IMMIB AFH-6</strain>
    </source>
</reference>
<gene>
    <name evidence="1" type="ORF">J2851_002798</name>
</gene>
<dbReference type="Proteomes" id="UP000781958">
    <property type="component" value="Unassembled WGS sequence"/>
</dbReference>
<sequence length="37" mass="4081">MTEFFDQISFIGLRIVETFGIMAEGNAPETMSVVTTP</sequence>
<comment type="caution">
    <text evidence="1">The sequence shown here is derived from an EMBL/GenBank/DDBJ whole genome shotgun (WGS) entry which is preliminary data.</text>
</comment>
<evidence type="ECO:0000313" key="2">
    <source>
        <dbReference type="Proteomes" id="UP000781958"/>
    </source>
</evidence>
<protein>
    <submittedName>
        <fullName evidence="1">Uncharacterized protein</fullName>
    </submittedName>
</protein>
<evidence type="ECO:0000313" key="1">
    <source>
        <dbReference type="EMBL" id="MBP2293016.1"/>
    </source>
</evidence>
<name>A0ABS4SKD1_9PROT</name>
<accession>A0ABS4SKD1</accession>